<dbReference type="PANTHER" id="PTHR43791:SF30">
    <property type="entry name" value="INNER MEMBRANE TRANSPORT PROTEIN RHMT"/>
    <property type="match status" value="1"/>
</dbReference>
<feature type="transmembrane region" description="Helical" evidence="6">
    <location>
        <begin position="183"/>
        <end position="205"/>
    </location>
</feature>
<evidence type="ECO:0000259" key="7">
    <source>
        <dbReference type="PROSITE" id="PS50850"/>
    </source>
</evidence>
<feature type="transmembrane region" description="Helical" evidence="6">
    <location>
        <begin position="149"/>
        <end position="171"/>
    </location>
</feature>
<keyword evidence="4 6" id="KW-1133">Transmembrane helix</keyword>
<protein>
    <submittedName>
        <fullName evidence="8">Sugar phosphate permease</fullName>
    </submittedName>
</protein>
<feature type="transmembrane region" description="Helical" evidence="6">
    <location>
        <begin position="114"/>
        <end position="137"/>
    </location>
</feature>
<feature type="transmembrane region" description="Helical" evidence="6">
    <location>
        <begin position="254"/>
        <end position="275"/>
    </location>
</feature>
<evidence type="ECO:0000256" key="1">
    <source>
        <dbReference type="ARBA" id="ARBA00004651"/>
    </source>
</evidence>
<dbReference type="OrthoDB" id="9773957at2"/>
<keyword evidence="3 6" id="KW-0812">Transmembrane</keyword>
<feature type="transmembrane region" description="Helical" evidence="6">
    <location>
        <begin position="432"/>
        <end position="456"/>
    </location>
</feature>
<feature type="transmembrane region" description="Helical" evidence="6">
    <location>
        <begin position="372"/>
        <end position="396"/>
    </location>
</feature>
<keyword evidence="9" id="KW-1185">Reference proteome</keyword>
<dbReference type="Proteomes" id="UP000294508">
    <property type="component" value="Unassembled WGS sequence"/>
</dbReference>
<evidence type="ECO:0000256" key="4">
    <source>
        <dbReference type="ARBA" id="ARBA00022989"/>
    </source>
</evidence>
<proteinExistence type="predicted"/>
<feature type="transmembrane region" description="Helical" evidence="6">
    <location>
        <begin position="21"/>
        <end position="39"/>
    </location>
</feature>
<dbReference type="InterPro" id="IPR011701">
    <property type="entry name" value="MFS"/>
</dbReference>
<gene>
    <name evidence="8" type="ORF">EV652_10787</name>
</gene>
<sequence>MPSPRTGSAAEATLGSIMRKVQWRLVPVLLLMYTLAFLDRVNIGFAKTEYMADTGLTETAYALGAGIFFVAYAFFEVPSNLLLHRVGAKFWLARIMVTWGVISALMAFAHNEWIFYGVRVLLGVAEAGLFPGVILYITYWAVAEYRSRFTGLFMMGIPLAYVLGGPVSGAFLDMHGVLGLAGWQWMFGLEGLLTVVFGFWVYFYLDSKPDDAKWLTAGEKKVLNAAIALDNEERAAAGRGHHEPWYKPLTNPRLVYIALCSFSVQICMYGFTFYLPSQVQALTGQKVGFLVGVITAIPWIVALVITRYTTLFSDKTGQRRWTAVFAYSLAVIGLTGSVLFKAEPVVAIAFLCLVAGSLVSVQPIMWTFPASILTGAAAAAGIGLINSLGNLGGFFAPNIRAAVLNAYGYVSPPKTGTLDAAQLAVNAHAQDMATYTIAGVGVIGMILFACITFVGYQGKIEPVGRKLKVTSGSTATSTEKALA</sequence>
<keyword evidence="5 6" id="KW-0472">Membrane</keyword>
<dbReference type="GO" id="GO:0005886">
    <property type="term" value="C:plasma membrane"/>
    <property type="evidence" value="ECO:0007669"/>
    <property type="project" value="UniProtKB-SubCell"/>
</dbReference>
<dbReference type="CDD" id="cd17319">
    <property type="entry name" value="MFS_ExuT_GudP_like"/>
    <property type="match status" value="1"/>
</dbReference>
<feature type="transmembrane region" description="Helical" evidence="6">
    <location>
        <begin position="90"/>
        <end position="108"/>
    </location>
</feature>
<dbReference type="GO" id="GO:0022857">
    <property type="term" value="F:transmembrane transporter activity"/>
    <property type="evidence" value="ECO:0007669"/>
    <property type="project" value="InterPro"/>
</dbReference>
<evidence type="ECO:0000313" key="8">
    <source>
        <dbReference type="EMBL" id="TCO26196.1"/>
    </source>
</evidence>
<dbReference type="RefSeq" id="WP_132210865.1">
    <property type="nucleotide sequence ID" value="NZ_SLWN01000007.1"/>
</dbReference>
<dbReference type="AlphaFoldDB" id="A0A4R2HF08"/>
<reference evidence="8 9" key="1">
    <citation type="journal article" date="2015" name="Stand. Genomic Sci.">
        <title>Genomic Encyclopedia of Bacterial and Archaeal Type Strains, Phase III: the genomes of soil and plant-associated and newly described type strains.</title>
        <authorList>
            <person name="Whitman W.B."/>
            <person name="Woyke T."/>
            <person name="Klenk H.P."/>
            <person name="Zhou Y."/>
            <person name="Lilburn T.G."/>
            <person name="Beck B.J."/>
            <person name="De Vos P."/>
            <person name="Vandamme P."/>
            <person name="Eisen J.A."/>
            <person name="Garrity G."/>
            <person name="Hugenholtz P."/>
            <person name="Kyrpides N.C."/>
        </authorList>
    </citation>
    <scope>NUCLEOTIDE SEQUENCE [LARGE SCALE GENOMIC DNA]</scope>
    <source>
        <strain evidence="8 9">VKM Ac-2572</strain>
    </source>
</reference>
<evidence type="ECO:0000256" key="2">
    <source>
        <dbReference type="ARBA" id="ARBA00022448"/>
    </source>
</evidence>
<dbReference type="InterPro" id="IPR036259">
    <property type="entry name" value="MFS_trans_sf"/>
</dbReference>
<feature type="transmembrane region" description="Helical" evidence="6">
    <location>
        <begin position="321"/>
        <end position="340"/>
    </location>
</feature>
<accession>A0A4R2HF08</accession>
<comment type="caution">
    <text evidence="8">The sequence shown here is derived from an EMBL/GenBank/DDBJ whole genome shotgun (WGS) entry which is preliminary data.</text>
</comment>
<name>A0A4R2HF08_9ACTN</name>
<dbReference type="PROSITE" id="PS50850">
    <property type="entry name" value="MFS"/>
    <property type="match status" value="1"/>
</dbReference>
<feature type="domain" description="Major facilitator superfamily (MFS) profile" evidence="7">
    <location>
        <begin position="25"/>
        <end position="456"/>
    </location>
</feature>
<dbReference type="InterPro" id="IPR020846">
    <property type="entry name" value="MFS_dom"/>
</dbReference>
<feature type="transmembrane region" description="Helical" evidence="6">
    <location>
        <begin position="287"/>
        <end position="309"/>
    </location>
</feature>
<dbReference type="FunFam" id="1.20.1250.20:FF:000018">
    <property type="entry name" value="MFS transporter permease"/>
    <property type="match status" value="1"/>
</dbReference>
<dbReference type="EMBL" id="SLWN01000007">
    <property type="protein sequence ID" value="TCO26196.1"/>
    <property type="molecule type" value="Genomic_DNA"/>
</dbReference>
<comment type="subcellular location">
    <subcellularLocation>
        <location evidence="1">Cell membrane</location>
        <topology evidence="1">Multi-pass membrane protein</topology>
    </subcellularLocation>
</comment>
<keyword evidence="2" id="KW-0813">Transport</keyword>
<dbReference type="Pfam" id="PF07690">
    <property type="entry name" value="MFS_1"/>
    <property type="match status" value="1"/>
</dbReference>
<feature type="transmembrane region" description="Helical" evidence="6">
    <location>
        <begin position="346"/>
        <end position="365"/>
    </location>
</feature>
<evidence type="ECO:0000256" key="6">
    <source>
        <dbReference type="SAM" id="Phobius"/>
    </source>
</evidence>
<organism evidence="8 9">
    <name type="scientific">Kribbella steppae</name>
    <dbReference type="NCBI Taxonomy" id="2512223"/>
    <lineage>
        <taxon>Bacteria</taxon>
        <taxon>Bacillati</taxon>
        <taxon>Actinomycetota</taxon>
        <taxon>Actinomycetes</taxon>
        <taxon>Propionibacteriales</taxon>
        <taxon>Kribbellaceae</taxon>
        <taxon>Kribbella</taxon>
    </lineage>
</organism>
<dbReference type="SUPFAM" id="SSF103473">
    <property type="entry name" value="MFS general substrate transporter"/>
    <property type="match status" value="1"/>
</dbReference>
<evidence type="ECO:0000313" key="9">
    <source>
        <dbReference type="Proteomes" id="UP000294508"/>
    </source>
</evidence>
<feature type="transmembrane region" description="Helical" evidence="6">
    <location>
        <begin position="59"/>
        <end position="78"/>
    </location>
</feature>
<evidence type="ECO:0000256" key="3">
    <source>
        <dbReference type="ARBA" id="ARBA00022692"/>
    </source>
</evidence>
<evidence type="ECO:0000256" key="5">
    <source>
        <dbReference type="ARBA" id="ARBA00023136"/>
    </source>
</evidence>
<dbReference type="Gene3D" id="1.20.1250.20">
    <property type="entry name" value="MFS general substrate transporter like domains"/>
    <property type="match status" value="2"/>
</dbReference>
<dbReference type="PANTHER" id="PTHR43791">
    <property type="entry name" value="PERMEASE-RELATED"/>
    <property type="match status" value="1"/>
</dbReference>